<dbReference type="InterPro" id="IPR011251">
    <property type="entry name" value="Luciferase-like_dom"/>
</dbReference>
<dbReference type="EMBL" id="FZOW01000005">
    <property type="protein sequence ID" value="SNS76639.1"/>
    <property type="molecule type" value="Genomic_DNA"/>
</dbReference>
<dbReference type="Gene3D" id="3.20.20.30">
    <property type="entry name" value="Luciferase-like domain"/>
    <property type="match status" value="1"/>
</dbReference>
<dbReference type="OrthoDB" id="9135350at2"/>
<keyword evidence="4 8" id="KW-0503">Monooxygenase</keyword>
<keyword evidence="3" id="KW-0560">Oxidoreductase</keyword>
<gene>
    <name evidence="8" type="ORF">SAMN05421642_105100</name>
</gene>
<name>A0A239H5D9_9NOCA</name>
<dbReference type="RefSeq" id="WP_089245694.1">
    <property type="nucleotide sequence ID" value="NZ_FZOW01000005.1"/>
</dbReference>
<evidence type="ECO:0000256" key="1">
    <source>
        <dbReference type="ARBA" id="ARBA00022630"/>
    </source>
</evidence>
<dbReference type="PANTHER" id="PTHR30011">
    <property type="entry name" value="ALKANESULFONATE MONOOXYGENASE-RELATED"/>
    <property type="match status" value="1"/>
</dbReference>
<evidence type="ECO:0000259" key="7">
    <source>
        <dbReference type="Pfam" id="PF00296"/>
    </source>
</evidence>
<comment type="similarity">
    <text evidence="5">Belongs to the NtaA/SnaA/DszA monooxygenase family.</text>
</comment>
<feature type="binding site" evidence="6">
    <location>
        <position position="154"/>
    </location>
    <ligand>
        <name>FMN</name>
        <dbReference type="ChEBI" id="CHEBI:58210"/>
    </ligand>
</feature>
<evidence type="ECO:0000256" key="4">
    <source>
        <dbReference type="ARBA" id="ARBA00023033"/>
    </source>
</evidence>
<dbReference type="PANTHER" id="PTHR30011:SF16">
    <property type="entry name" value="C2H2 FINGER DOMAIN TRANSCRIPTION FACTOR (EUROFUNG)-RELATED"/>
    <property type="match status" value="1"/>
</dbReference>
<dbReference type="NCBIfam" id="TIGR03860">
    <property type="entry name" value="FMN_nitrolo"/>
    <property type="match status" value="1"/>
</dbReference>
<evidence type="ECO:0000313" key="9">
    <source>
        <dbReference type="Proteomes" id="UP000198327"/>
    </source>
</evidence>
<protein>
    <submittedName>
        <fullName evidence="8">FMN-dependent oxidoreductase, nitrilotriacetate monooxygenase family</fullName>
    </submittedName>
</protein>
<keyword evidence="2 6" id="KW-0288">FMN</keyword>
<sequence>MTKFHLGWFTNFSNPPWNTTWAGDEGKTWANGELHVDFARSLERACFDYIMLEDSSMVSDAFEQTSRVDLKYGLYAPKHDPVTLVPMLTAATKHIGVIATCSTSFYPPWLLARRFSTLDHLSKGRVGWNIVTSSEDRAAQNYGMDKLAEHDQRYERADEFVDLVKQLWASWDDDAMVLDRDTGTYVDHTKVHVQNFRGKYHASRGPLNVPRSPQGEPVICQAGGSPRGREFAARNAETILSAAKDPAAMKQFRDDIRMRMEKAGRDPDSCKIMFITQPVLADTDADARAKVERMTADVDSRIESALGHISALTEIDLSTYELDEEFPELSTNGHRTTLGDFLSYGNTPRSAALGWSMKNVHYVGTPDSVAEQMGETMDFVGGDGFLITGNIGRRYVGEITEGLVPALQRRGLVRTEYEHAQFRDNLMSF</sequence>
<keyword evidence="1 6" id="KW-0285">Flavoprotein</keyword>
<feature type="binding site" evidence="6">
    <location>
        <position position="225"/>
    </location>
    <ligand>
        <name>FMN</name>
        <dbReference type="ChEBI" id="CHEBI:58210"/>
    </ligand>
</feature>
<proteinExistence type="inferred from homology"/>
<feature type="binding site" evidence="6">
    <location>
        <position position="150"/>
    </location>
    <ligand>
        <name>FMN</name>
        <dbReference type="ChEBI" id="CHEBI:58210"/>
    </ligand>
</feature>
<evidence type="ECO:0000256" key="2">
    <source>
        <dbReference type="ARBA" id="ARBA00022643"/>
    </source>
</evidence>
<evidence type="ECO:0000313" key="8">
    <source>
        <dbReference type="EMBL" id="SNS76639.1"/>
    </source>
</evidence>
<evidence type="ECO:0000256" key="3">
    <source>
        <dbReference type="ARBA" id="ARBA00023002"/>
    </source>
</evidence>
<dbReference type="GO" id="GO:0004497">
    <property type="term" value="F:monooxygenase activity"/>
    <property type="evidence" value="ECO:0007669"/>
    <property type="project" value="UniProtKB-KW"/>
</dbReference>
<dbReference type="PIRSF" id="PIRSF000337">
    <property type="entry name" value="NTA_MOA"/>
    <property type="match status" value="1"/>
</dbReference>
<accession>A0A239H5D9</accession>
<dbReference type="InterPro" id="IPR051260">
    <property type="entry name" value="Diverse_substr_monoxygenases"/>
</dbReference>
<evidence type="ECO:0000256" key="6">
    <source>
        <dbReference type="PIRSR" id="PIRSR000337-1"/>
    </source>
</evidence>
<dbReference type="SUPFAM" id="SSF51679">
    <property type="entry name" value="Bacterial luciferase-like"/>
    <property type="match status" value="1"/>
</dbReference>
<feature type="binding site" evidence="6">
    <location>
        <position position="54"/>
    </location>
    <ligand>
        <name>FMN</name>
        <dbReference type="ChEBI" id="CHEBI:58210"/>
    </ligand>
</feature>
<keyword evidence="9" id="KW-1185">Reference proteome</keyword>
<dbReference type="InterPro" id="IPR036661">
    <property type="entry name" value="Luciferase-like_sf"/>
</dbReference>
<dbReference type="Proteomes" id="UP000198327">
    <property type="component" value="Unassembled WGS sequence"/>
</dbReference>
<dbReference type="GO" id="GO:0016705">
    <property type="term" value="F:oxidoreductase activity, acting on paired donors, with incorporation or reduction of molecular oxygen"/>
    <property type="evidence" value="ECO:0007669"/>
    <property type="project" value="InterPro"/>
</dbReference>
<dbReference type="AlphaFoldDB" id="A0A239H5D9"/>
<reference evidence="9" key="1">
    <citation type="submission" date="2017-06" db="EMBL/GenBank/DDBJ databases">
        <authorList>
            <person name="Varghese N."/>
            <person name="Submissions S."/>
        </authorList>
    </citation>
    <scope>NUCLEOTIDE SEQUENCE [LARGE SCALE GENOMIC DNA]</scope>
    <source>
        <strain evidence="9">JCM 23211</strain>
    </source>
</reference>
<dbReference type="CDD" id="cd01095">
    <property type="entry name" value="Nitrilotriacetate_monoxgenase"/>
    <property type="match status" value="1"/>
</dbReference>
<dbReference type="InterPro" id="IPR016215">
    <property type="entry name" value="NTA_MOA"/>
</dbReference>
<evidence type="ECO:0000256" key="5">
    <source>
        <dbReference type="ARBA" id="ARBA00033748"/>
    </source>
</evidence>
<dbReference type="Pfam" id="PF00296">
    <property type="entry name" value="Bac_luciferase"/>
    <property type="match status" value="1"/>
</dbReference>
<feature type="domain" description="Luciferase-like" evidence="7">
    <location>
        <begin position="6"/>
        <end position="375"/>
    </location>
</feature>
<organism evidence="8 9">
    <name type="scientific">Rhodococcoides kyotonense</name>
    <dbReference type="NCBI Taxonomy" id="398843"/>
    <lineage>
        <taxon>Bacteria</taxon>
        <taxon>Bacillati</taxon>
        <taxon>Actinomycetota</taxon>
        <taxon>Actinomycetes</taxon>
        <taxon>Mycobacteriales</taxon>
        <taxon>Nocardiaceae</taxon>
        <taxon>Rhodococcoides</taxon>
    </lineage>
</organism>
<feature type="binding site" evidence="6">
    <location>
        <position position="100"/>
    </location>
    <ligand>
        <name>FMN</name>
        <dbReference type="ChEBI" id="CHEBI:58210"/>
    </ligand>
</feature>